<feature type="compositionally biased region" description="Basic and acidic residues" evidence="1">
    <location>
        <begin position="66"/>
        <end position="90"/>
    </location>
</feature>
<keyword evidence="3" id="KW-1185">Reference proteome</keyword>
<comment type="caution">
    <text evidence="2">The sequence shown here is derived from an EMBL/GenBank/DDBJ whole genome shotgun (WGS) entry which is preliminary data.</text>
</comment>
<accession>A0A2A5QUC8</accession>
<organism evidence="2 3">
    <name type="scientific">Natrinema ejinorense</name>
    <dbReference type="NCBI Taxonomy" id="373386"/>
    <lineage>
        <taxon>Archaea</taxon>
        <taxon>Methanobacteriati</taxon>
        <taxon>Methanobacteriota</taxon>
        <taxon>Stenosarchaea group</taxon>
        <taxon>Halobacteria</taxon>
        <taxon>Halobacteriales</taxon>
        <taxon>Natrialbaceae</taxon>
        <taxon>Natrinema</taxon>
    </lineage>
</organism>
<feature type="compositionally biased region" description="Polar residues" evidence="1">
    <location>
        <begin position="1"/>
        <end position="19"/>
    </location>
</feature>
<sequence>MSTRMTAEIRSSSRASLTGSHRKTHLKNETAHDPRLHPDQDDEPTTVNLSEAAMADEASEATGSHPEQEYPAREGTDPEPTSEKAPERVSEGAVAPAGSSAEEPESANEDGEFGSEDVDGENEGEQEPSDNVTDNGSRDDDR</sequence>
<feature type="region of interest" description="Disordered" evidence="1">
    <location>
        <begin position="1"/>
        <end position="142"/>
    </location>
</feature>
<dbReference type="EMBL" id="NXNI01000001">
    <property type="protein sequence ID" value="PCR90404.1"/>
    <property type="molecule type" value="Genomic_DNA"/>
</dbReference>
<gene>
    <name evidence="2" type="ORF">CP557_07565</name>
</gene>
<evidence type="ECO:0000313" key="2">
    <source>
        <dbReference type="EMBL" id="PCR90404.1"/>
    </source>
</evidence>
<feature type="compositionally biased region" description="Basic and acidic residues" evidence="1">
    <location>
        <begin position="26"/>
        <end position="39"/>
    </location>
</feature>
<protein>
    <submittedName>
        <fullName evidence="2">Uncharacterized protein</fullName>
    </submittedName>
</protein>
<feature type="compositionally biased region" description="Acidic residues" evidence="1">
    <location>
        <begin position="102"/>
        <end position="128"/>
    </location>
</feature>
<name>A0A2A5QUC8_9EURY</name>
<reference evidence="2 3" key="1">
    <citation type="submission" date="2017-09" db="EMBL/GenBank/DDBJ databases">
        <title>Genome sequences of Natrinema ejinorence JCM 13890T.</title>
        <authorList>
            <person name="Roh S.W."/>
            <person name="Kim Y.B."/>
            <person name="Kim J.Y."/>
        </authorList>
    </citation>
    <scope>NUCLEOTIDE SEQUENCE [LARGE SCALE GENOMIC DNA]</scope>
    <source>
        <strain evidence="2 3">JCM 13890</strain>
    </source>
</reference>
<evidence type="ECO:0000313" key="3">
    <source>
        <dbReference type="Proteomes" id="UP000219689"/>
    </source>
</evidence>
<dbReference type="Proteomes" id="UP000219689">
    <property type="component" value="Unassembled WGS sequence"/>
</dbReference>
<proteinExistence type="predicted"/>
<evidence type="ECO:0000256" key="1">
    <source>
        <dbReference type="SAM" id="MobiDB-lite"/>
    </source>
</evidence>
<dbReference type="AlphaFoldDB" id="A0A2A5QUC8"/>